<proteinExistence type="predicted"/>
<sequence length="319" mass="35846">MSSTLGKSTTNFFSDMPAAALSLVTPDLIPDGERLVKLVDDGSRKATSPLQAAPPSLPPSRAFLATRTEHKSPRLQIMAFIQTEMQFQPVQDDLTYLFSRNMTFNPDSRAFTPNEMPKQEPMAPVPEPAPEPVYWASQHYTPNAHIVTYSAQQTPEQEQTQHQRRSSSPPMRELCSVEDVIRSHGLDPAFLTPSQLQLFRFISEEQQLRLLQLWSICPPSTAEDIPSAAWSSSSVEHEEELAHLRHQRQPNVIMSQNVHPVQTAGGQWTQHNEAPETEPYMTSGYEELMRREYERQFNTGNSVAGFCHVGTAIGGCHYS</sequence>
<dbReference type="EMBL" id="SRQM01000002">
    <property type="protein sequence ID" value="KAG6123705.1"/>
    <property type="molecule type" value="Genomic_DNA"/>
</dbReference>
<protein>
    <submittedName>
        <fullName evidence="2">Uncharacterized protein</fullName>
    </submittedName>
</protein>
<feature type="region of interest" description="Disordered" evidence="1">
    <location>
        <begin position="152"/>
        <end position="172"/>
    </location>
</feature>
<keyword evidence="3" id="KW-1185">Reference proteome</keyword>
<accession>A0A9P7QB98</accession>
<gene>
    <name evidence="2" type="ORF">E4U13_002334</name>
</gene>
<evidence type="ECO:0000313" key="2">
    <source>
        <dbReference type="EMBL" id="KAG6123705.1"/>
    </source>
</evidence>
<dbReference type="Proteomes" id="UP000732380">
    <property type="component" value="Unassembled WGS sequence"/>
</dbReference>
<reference evidence="2 3" key="1">
    <citation type="journal article" date="2020" name="bioRxiv">
        <title>Whole genome comparisons of ergot fungi reveals the divergence and evolution of species within the genus Claviceps are the result of varying mechanisms driving genome evolution and host range expansion.</title>
        <authorList>
            <person name="Wyka S.A."/>
            <person name="Mondo S.J."/>
            <person name="Liu M."/>
            <person name="Dettman J."/>
            <person name="Nalam V."/>
            <person name="Broders K.D."/>
        </authorList>
    </citation>
    <scope>NUCLEOTIDE SEQUENCE [LARGE SCALE GENOMIC DNA]</scope>
    <source>
        <strain evidence="2 3">LM576</strain>
    </source>
</reference>
<comment type="caution">
    <text evidence="2">The sequence shown here is derived from an EMBL/GenBank/DDBJ whole genome shotgun (WGS) entry which is preliminary data.</text>
</comment>
<dbReference type="AlphaFoldDB" id="A0A9P7QB98"/>
<evidence type="ECO:0000256" key="1">
    <source>
        <dbReference type="SAM" id="MobiDB-lite"/>
    </source>
</evidence>
<organism evidence="2 3">
    <name type="scientific">Claviceps humidiphila</name>
    <dbReference type="NCBI Taxonomy" id="1294629"/>
    <lineage>
        <taxon>Eukaryota</taxon>
        <taxon>Fungi</taxon>
        <taxon>Dikarya</taxon>
        <taxon>Ascomycota</taxon>
        <taxon>Pezizomycotina</taxon>
        <taxon>Sordariomycetes</taxon>
        <taxon>Hypocreomycetidae</taxon>
        <taxon>Hypocreales</taxon>
        <taxon>Clavicipitaceae</taxon>
        <taxon>Claviceps</taxon>
    </lineage>
</organism>
<evidence type="ECO:0000313" key="3">
    <source>
        <dbReference type="Proteomes" id="UP000732380"/>
    </source>
</evidence>
<name>A0A9P7QB98_9HYPO</name>